<gene>
    <name evidence="6" type="ORF">VQ03_17570</name>
</gene>
<dbReference type="InterPro" id="IPR051455">
    <property type="entry name" value="Bact_solute-bind_prot3"/>
</dbReference>
<proteinExistence type="inferred from homology"/>
<keyword evidence="2" id="KW-0813">Transport</keyword>
<sequence length="306" mass="32686">MLARSVLAWACAVVVAAASATAARAEDGGRLDRIRKTGTIQIGFPDASPPFAFLDNDGKPIGYSLEICEHVAQRIKATLGLPALEIRHVPVQSATRVPLISNGTIDLECGTATNLPERHKLVSFAPTTFVAQIVLVARKSTDVDVNDLASFRGKAISAQAGGQTQRYVVQASARDNLDIKVMAAKDTAEAFLLLSSGRAQGTANDDAMAYTTVANAPDRDSYKIGTKGLEFAPYGILEPKDDPAFKTIVDEAVVGLMKDGTVAKLYTKYFESPIPPRQINLKLPMSDVLKRVLANPTDSGDPAAYR</sequence>
<dbReference type="GO" id="GO:0005576">
    <property type="term" value="C:extracellular region"/>
    <property type="evidence" value="ECO:0007669"/>
    <property type="project" value="TreeGrafter"/>
</dbReference>
<dbReference type="Proteomes" id="UP000036449">
    <property type="component" value="Unassembled WGS sequence"/>
</dbReference>
<dbReference type="GO" id="GO:0006865">
    <property type="term" value="P:amino acid transport"/>
    <property type="evidence" value="ECO:0007669"/>
    <property type="project" value="TreeGrafter"/>
</dbReference>
<dbReference type="PATRIC" id="fig|1187852.3.peg.797"/>
<organism evidence="6 7">
    <name type="scientific">Methylobacterium tarhaniae</name>
    <dbReference type="NCBI Taxonomy" id="1187852"/>
    <lineage>
        <taxon>Bacteria</taxon>
        <taxon>Pseudomonadati</taxon>
        <taxon>Pseudomonadota</taxon>
        <taxon>Alphaproteobacteria</taxon>
        <taxon>Hyphomicrobiales</taxon>
        <taxon>Methylobacteriaceae</taxon>
        <taxon>Methylobacterium</taxon>
    </lineage>
</organism>
<evidence type="ECO:0000256" key="1">
    <source>
        <dbReference type="ARBA" id="ARBA00010333"/>
    </source>
</evidence>
<dbReference type="SUPFAM" id="SSF53850">
    <property type="entry name" value="Periplasmic binding protein-like II"/>
    <property type="match status" value="1"/>
</dbReference>
<evidence type="ECO:0000259" key="5">
    <source>
        <dbReference type="SMART" id="SM00062"/>
    </source>
</evidence>
<evidence type="ECO:0000313" key="7">
    <source>
        <dbReference type="Proteomes" id="UP000036449"/>
    </source>
</evidence>
<dbReference type="InterPro" id="IPR001638">
    <property type="entry name" value="Solute-binding_3/MltF_N"/>
</dbReference>
<keyword evidence="3 4" id="KW-0732">Signal</keyword>
<dbReference type="CDD" id="cd13688">
    <property type="entry name" value="PBP2_GltI_DEBP"/>
    <property type="match status" value="1"/>
</dbReference>
<feature type="chain" id="PRO_5005281534" evidence="4">
    <location>
        <begin position="26"/>
        <end position="306"/>
    </location>
</feature>
<dbReference type="SMART" id="SM00062">
    <property type="entry name" value="PBPb"/>
    <property type="match status" value="1"/>
</dbReference>
<dbReference type="PANTHER" id="PTHR30085">
    <property type="entry name" value="AMINO ACID ABC TRANSPORTER PERMEASE"/>
    <property type="match status" value="1"/>
</dbReference>
<evidence type="ECO:0000256" key="3">
    <source>
        <dbReference type="ARBA" id="ARBA00022729"/>
    </source>
</evidence>
<name>A0A0J6SX11_9HYPH</name>
<dbReference type="AlphaFoldDB" id="A0A0J6SX11"/>
<dbReference type="Gene3D" id="3.40.190.10">
    <property type="entry name" value="Periplasmic binding protein-like II"/>
    <property type="match status" value="2"/>
</dbReference>
<comment type="caution">
    <text evidence="6">The sequence shown here is derived from an EMBL/GenBank/DDBJ whole genome shotgun (WGS) entry which is preliminary data.</text>
</comment>
<evidence type="ECO:0000313" key="6">
    <source>
        <dbReference type="EMBL" id="KMO38269.1"/>
    </source>
</evidence>
<reference evidence="6 7" key="1">
    <citation type="submission" date="2015-03" db="EMBL/GenBank/DDBJ databases">
        <title>Genome sequencing of Methylobacterium tarhaniae DSM 25844.</title>
        <authorList>
            <person name="Chaudhry V."/>
            <person name="Patil P.B."/>
        </authorList>
    </citation>
    <scope>NUCLEOTIDE SEQUENCE [LARGE SCALE GENOMIC DNA]</scope>
    <source>
        <strain evidence="6 7">DSM 25844</strain>
    </source>
</reference>
<protein>
    <submittedName>
        <fullName evidence="6">ABC transporter</fullName>
    </submittedName>
</protein>
<dbReference type="PANTHER" id="PTHR30085:SF2">
    <property type="entry name" value="GLUTAMATE_ASPARTATE IMPORT SOLUTE-BINDING PROTEIN"/>
    <property type="match status" value="1"/>
</dbReference>
<feature type="signal peptide" evidence="4">
    <location>
        <begin position="1"/>
        <end position="25"/>
    </location>
</feature>
<dbReference type="EMBL" id="LABZ01000124">
    <property type="protein sequence ID" value="KMO38269.1"/>
    <property type="molecule type" value="Genomic_DNA"/>
</dbReference>
<dbReference type="Pfam" id="PF00497">
    <property type="entry name" value="SBP_bac_3"/>
    <property type="match status" value="1"/>
</dbReference>
<accession>A0A0J6SX11</accession>
<keyword evidence="7" id="KW-1185">Reference proteome</keyword>
<evidence type="ECO:0000256" key="4">
    <source>
        <dbReference type="SAM" id="SignalP"/>
    </source>
</evidence>
<feature type="domain" description="Solute-binding protein family 3/N-terminal" evidence="5">
    <location>
        <begin position="39"/>
        <end position="273"/>
    </location>
</feature>
<evidence type="ECO:0000256" key="2">
    <source>
        <dbReference type="ARBA" id="ARBA00022448"/>
    </source>
</evidence>
<dbReference type="GO" id="GO:0030288">
    <property type="term" value="C:outer membrane-bounded periplasmic space"/>
    <property type="evidence" value="ECO:0007669"/>
    <property type="project" value="TreeGrafter"/>
</dbReference>
<comment type="similarity">
    <text evidence="1">Belongs to the bacterial solute-binding protein 3 family.</text>
</comment>